<dbReference type="SUPFAM" id="SSF57184">
    <property type="entry name" value="Growth factor receptor domain"/>
    <property type="match status" value="1"/>
</dbReference>
<dbReference type="SUPFAM" id="SSF82895">
    <property type="entry name" value="TSP-1 type 1 repeat"/>
    <property type="match status" value="1"/>
</dbReference>
<evidence type="ECO:0000259" key="5">
    <source>
        <dbReference type="PROSITE" id="PS01225"/>
    </source>
</evidence>
<evidence type="ECO:0000256" key="4">
    <source>
        <dbReference type="PROSITE-ProRule" id="PRU00039"/>
    </source>
</evidence>
<evidence type="ECO:0000313" key="7">
    <source>
        <dbReference type="EMBL" id="CBY09585.1"/>
    </source>
</evidence>
<dbReference type="PROSITE" id="PS01208">
    <property type="entry name" value="VWFC_1"/>
    <property type="match status" value="1"/>
</dbReference>
<dbReference type="InterPro" id="IPR006207">
    <property type="entry name" value="Cys_knot_C"/>
</dbReference>
<evidence type="ECO:0000256" key="3">
    <source>
        <dbReference type="ARBA" id="ARBA00023157"/>
    </source>
</evidence>
<dbReference type="GO" id="GO:0007165">
    <property type="term" value="P:signal transduction"/>
    <property type="evidence" value="ECO:0007669"/>
    <property type="project" value="InterPro"/>
</dbReference>
<keyword evidence="2" id="KW-0732">Signal</keyword>
<dbReference type="PROSITE" id="PS01225">
    <property type="entry name" value="CTCK_2"/>
    <property type="match status" value="1"/>
</dbReference>
<accession>E4XEI2</accession>
<name>E4XEI2_OIKDI</name>
<sequence>MKISTLLQISAAYVSASRRTSNCPAKHQCNEDFCGQNALSWAGQLRGDDVQCKPGVAHLWDKCDCCQKCARQLGEKCDMMNPCDHTKGLACSKKGDEFKCDSDPKLKKCFISGVVKSSGDEFYPNPKSCQLTCVCVDGDIGCYPTCAQKPPKKCLNPRYEESNDPNACCGEWTCGSADRPQTRPLKIQKSVFGAAHRKVPKISYNSETKCMVQTTEWSECSRNCGWGVRERVTNNNEECEMKKETKLCQVRPCDASHSLEIESLFKTKPRLRNKMCLEKVRVTEPIQFEFSGCRSDQKYRPRYCGSCKNDYCCKPSKTETIDVDFTCDENGKKQRFTKQMDKIVSCECSNHCGDGLASLFSSIRPLSNDVYN</sequence>
<reference evidence="7" key="1">
    <citation type="journal article" date="2010" name="Science">
        <title>Plasticity of animal genome architecture unmasked by rapid evolution of a pelagic tunicate.</title>
        <authorList>
            <person name="Denoeud F."/>
            <person name="Henriet S."/>
            <person name="Mungpakdee S."/>
            <person name="Aury J.M."/>
            <person name="Da Silva C."/>
            <person name="Brinkmann H."/>
            <person name="Mikhaleva J."/>
            <person name="Olsen L.C."/>
            <person name="Jubin C."/>
            <person name="Canestro C."/>
            <person name="Bouquet J.M."/>
            <person name="Danks G."/>
            <person name="Poulain J."/>
            <person name="Campsteijn C."/>
            <person name="Adamski M."/>
            <person name="Cross I."/>
            <person name="Yadetie F."/>
            <person name="Muffato M."/>
            <person name="Louis A."/>
            <person name="Butcher S."/>
            <person name="Tsagkogeorga G."/>
            <person name="Konrad A."/>
            <person name="Singh S."/>
            <person name="Jensen M.F."/>
            <person name="Cong E.H."/>
            <person name="Eikeseth-Otteraa H."/>
            <person name="Noel B."/>
            <person name="Anthouard V."/>
            <person name="Porcel B.M."/>
            <person name="Kachouri-Lafond R."/>
            <person name="Nishino A."/>
            <person name="Ugolini M."/>
            <person name="Chourrout P."/>
            <person name="Nishida H."/>
            <person name="Aasland R."/>
            <person name="Huzurbazar S."/>
            <person name="Westhof E."/>
            <person name="Delsuc F."/>
            <person name="Lehrach H."/>
            <person name="Reinhardt R."/>
            <person name="Weissenbach J."/>
            <person name="Roy S.W."/>
            <person name="Artiguenave F."/>
            <person name="Postlethwait J.H."/>
            <person name="Manak J.R."/>
            <person name="Thompson E.M."/>
            <person name="Jaillon O."/>
            <person name="Du Pasquier L."/>
            <person name="Boudinot P."/>
            <person name="Liberles D.A."/>
            <person name="Volff J.N."/>
            <person name="Philippe H."/>
            <person name="Lenhard B."/>
            <person name="Roest Crollius H."/>
            <person name="Wincker P."/>
            <person name="Chourrout D."/>
        </authorList>
    </citation>
    <scope>NUCLEOTIDE SEQUENCE [LARGE SCALE GENOMIC DNA]</scope>
</reference>
<dbReference type="GO" id="GO:0045597">
    <property type="term" value="P:positive regulation of cell differentiation"/>
    <property type="evidence" value="ECO:0007669"/>
    <property type="project" value="TreeGrafter"/>
</dbReference>
<dbReference type="PANTHER" id="PTHR11348">
    <property type="entry name" value="CONNECTIVE TISSUE GROWTH FACTOR-RELATED"/>
    <property type="match status" value="1"/>
</dbReference>
<dbReference type="OrthoDB" id="365605at2759"/>
<dbReference type="SMART" id="SM00041">
    <property type="entry name" value="CT"/>
    <property type="match status" value="1"/>
</dbReference>
<protein>
    <recommendedName>
        <fullName evidence="9">CTCK domain-containing protein</fullName>
    </recommendedName>
</protein>
<proteinExistence type="inferred from homology"/>
<dbReference type="InterPro" id="IPR043973">
    <property type="entry name" value="TSP1_CCN"/>
</dbReference>
<evidence type="ECO:0000256" key="2">
    <source>
        <dbReference type="ARBA" id="ARBA00022729"/>
    </source>
</evidence>
<dbReference type="EMBL" id="FN653041">
    <property type="protein sequence ID" value="CBY09585.1"/>
    <property type="molecule type" value="Genomic_DNA"/>
</dbReference>
<dbReference type="InterPro" id="IPR001007">
    <property type="entry name" value="VWF_dom"/>
</dbReference>
<dbReference type="Pfam" id="PF19035">
    <property type="entry name" value="TSP1_CCN"/>
    <property type="match status" value="1"/>
</dbReference>
<dbReference type="Gene3D" id="2.20.100.10">
    <property type="entry name" value="Thrombospondin type-1 (TSP1) repeat"/>
    <property type="match status" value="1"/>
</dbReference>
<comment type="similarity">
    <text evidence="1">Belongs to the CCN family.</text>
</comment>
<dbReference type="SMART" id="SM00121">
    <property type="entry name" value="IB"/>
    <property type="match status" value="1"/>
</dbReference>
<dbReference type="AlphaFoldDB" id="E4XEI2"/>
<dbReference type="InterPro" id="IPR050941">
    <property type="entry name" value="CCN"/>
</dbReference>
<evidence type="ECO:0000259" key="6">
    <source>
        <dbReference type="PROSITE" id="PS50184"/>
    </source>
</evidence>
<dbReference type="InterPro" id="IPR000867">
    <property type="entry name" value="IGFBP-like"/>
</dbReference>
<dbReference type="InParanoid" id="E4XEI2"/>
<dbReference type="Proteomes" id="UP000001307">
    <property type="component" value="Unassembled WGS sequence"/>
</dbReference>
<organism evidence="7">
    <name type="scientific">Oikopleura dioica</name>
    <name type="common">Tunicate</name>
    <dbReference type="NCBI Taxonomy" id="34765"/>
    <lineage>
        <taxon>Eukaryota</taxon>
        <taxon>Metazoa</taxon>
        <taxon>Chordata</taxon>
        <taxon>Tunicata</taxon>
        <taxon>Appendicularia</taxon>
        <taxon>Copelata</taxon>
        <taxon>Oikopleuridae</taxon>
        <taxon>Oikopleura</taxon>
    </lineage>
</organism>
<dbReference type="GO" id="GO:0005615">
    <property type="term" value="C:extracellular space"/>
    <property type="evidence" value="ECO:0007669"/>
    <property type="project" value="TreeGrafter"/>
</dbReference>
<evidence type="ECO:0008006" key="9">
    <source>
        <dbReference type="Google" id="ProtNLM"/>
    </source>
</evidence>
<dbReference type="SMART" id="SM00214">
    <property type="entry name" value="VWC"/>
    <property type="match status" value="1"/>
</dbReference>
<dbReference type="GO" id="GO:0005178">
    <property type="term" value="F:integrin binding"/>
    <property type="evidence" value="ECO:0007669"/>
    <property type="project" value="TreeGrafter"/>
</dbReference>
<feature type="domain" description="CTCK" evidence="5">
    <location>
        <begin position="276"/>
        <end position="353"/>
    </location>
</feature>
<dbReference type="InterPro" id="IPR000884">
    <property type="entry name" value="TSP1_rpt"/>
</dbReference>
<dbReference type="InterPro" id="IPR009030">
    <property type="entry name" value="Growth_fac_rcpt_cys_sf"/>
</dbReference>
<dbReference type="PANTHER" id="PTHR11348:SF17">
    <property type="entry name" value="CCN"/>
    <property type="match status" value="1"/>
</dbReference>
<keyword evidence="8" id="KW-1185">Reference proteome</keyword>
<dbReference type="SMART" id="SM00209">
    <property type="entry name" value="TSP1"/>
    <property type="match status" value="1"/>
</dbReference>
<gene>
    <name evidence="7" type="ORF">GSOID_T00008590001</name>
</gene>
<dbReference type="GO" id="GO:0031012">
    <property type="term" value="C:extracellular matrix"/>
    <property type="evidence" value="ECO:0007669"/>
    <property type="project" value="TreeGrafter"/>
</dbReference>
<dbReference type="GO" id="GO:0007155">
    <property type="term" value="P:cell adhesion"/>
    <property type="evidence" value="ECO:0007669"/>
    <property type="project" value="TreeGrafter"/>
</dbReference>
<dbReference type="InterPro" id="IPR036383">
    <property type="entry name" value="TSP1_rpt_sf"/>
</dbReference>
<keyword evidence="3" id="KW-1015">Disulfide bond</keyword>
<feature type="domain" description="VWFC" evidence="6">
    <location>
        <begin position="107"/>
        <end position="175"/>
    </location>
</feature>
<dbReference type="PROSITE" id="PS50092">
    <property type="entry name" value="TSP1"/>
    <property type="match status" value="1"/>
</dbReference>
<dbReference type="GO" id="GO:0008201">
    <property type="term" value="F:heparin binding"/>
    <property type="evidence" value="ECO:0007669"/>
    <property type="project" value="TreeGrafter"/>
</dbReference>
<evidence type="ECO:0000313" key="8">
    <source>
        <dbReference type="Proteomes" id="UP000001307"/>
    </source>
</evidence>
<evidence type="ECO:0000256" key="1">
    <source>
        <dbReference type="ARBA" id="ARBA00008125"/>
    </source>
</evidence>
<dbReference type="PROSITE" id="PS50184">
    <property type="entry name" value="VWFC_2"/>
    <property type="match status" value="1"/>
</dbReference>
<comment type="caution">
    <text evidence="4">Lacks conserved residue(s) required for the propagation of feature annotation.</text>
</comment>